<evidence type="ECO:0000313" key="2">
    <source>
        <dbReference type="Proteomes" id="UP000259123"/>
    </source>
</evidence>
<dbReference type="EMBL" id="MH479910">
    <property type="protein sequence ID" value="AXH45563.1"/>
    <property type="molecule type" value="Genomic_DNA"/>
</dbReference>
<sequence>MSDYPTGMTLRPIERWPRNLTVNRERSQFSAPWKSTLDMLERELAHLSSDPRRLVAPSVLQIAMREQDFRLDGMPRANARPEHPGVILSVESHARGSLSFPCDKYLTWQDNLRAIALSLEALRRVDRYGTTPNAEQYTGWAQLPSASTVSASLTVDEAEAVLRSQAGDFDESLSLGTLAQVYRRARANAHPDRHHDDRQYWDALEAAADVLRAAGKL</sequence>
<dbReference type="KEGG" id="vg:65114345"/>
<organism evidence="1 2">
    <name type="scientific">Gordonia phage Danyall</name>
    <dbReference type="NCBI Taxonomy" id="2250390"/>
    <lineage>
        <taxon>Viruses</taxon>
        <taxon>Duplodnaviria</taxon>
        <taxon>Heunggongvirae</taxon>
        <taxon>Uroviricota</taxon>
        <taxon>Caudoviricetes</taxon>
        <taxon>Stackebrandtviridae</taxon>
        <taxon>Frickvirinae</taxon>
        <taxon>Wizardvirus</taxon>
        <taxon>Wizardvirus danyall</taxon>
    </lineage>
</organism>
<reference evidence="1 2" key="1">
    <citation type="submission" date="2018-06" db="EMBL/GenBank/DDBJ databases">
        <authorList>
            <person name="Brown M.E."/>
            <person name="Griffith B.C."/>
            <person name="Chatowsky O.R."/>
            <person name="Delesalle V.A."/>
            <person name="Garlena R.A."/>
            <person name="Russell D.A."/>
            <person name="Pope W.H."/>
            <person name="Jacobs-Sera D."/>
            <person name="Hatfull G.F."/>
        </authorList>
    </citation>
    <scope>NUCLEOTIDE SEQUENCE [LARGE SCALE GENOMIC DNA]</scope>
</reference>
<protein>
    <submittedName>
        <fullName evidence="1">DnaJ-like chaperonin</fullName>
    </submittedName>
</protein>
<name>A0A345KRB1_9CAUD</name>
<accession>A0A345KRB1</accession>
<proteinExistence type="predicted"/>
<dbReference type="GeneID" id="65114345"/>
<dbReference type="RefSeq" id="YP_010096690.1">
    <property type="nucleotide sequence ID" value="NC_055751.1"/>
</dbReference>
<dbReference type="Proteomes" id="UP000259123">
    <property type="component" value="Segment"/>
</dbReference>
<gene>
    <name evidence="1" type="primary">85</name>
    <name evidence="1" type="ORF">SEA_DANYALL_85</name>
</gene>
<keyword evidence="2" id="KW-1185">Reference proteome</keyword>
<evidence type="ECO:0000313" key="1">
    <source>
        <dbReference type="EMBL" id="AXH45563.1"/>
    </source>
</evidence>